<evidence type="ECO:0000256" key="9">
    <source>
        <dbReference type="ARBA" id="ARBA00023264"/>
    </source>
</evidence>
<evidence type="ECO:0000256" key="4">
    <source>
        <dbReference type="ARBA" id="ARBA00022857"/>
    </source>
</evidence>
<keyword evidence="4" id="KW-0521">NADP</keyword>
<dbReference type="InterPro" id="IPR032837">
    <property type="entry name" value="G1PDH"/>
</dbReference>
<keyword evidence="6" id="KW-0520">NAD</keyword>
<dbReference type="EMBL" id="DTFV01000076">
    <property type="protein sequence ID" value="HGI30746.1"/>
    <property type="molecule type" value="Genomic_DNA"/>
</dbReference>
<dbReference type="GO" id="GO:0008654">
    <property type="term" value="P:phospholipid biosynthetic process"/>
    <property type="evidence" value="ECO:0007669"/>
    <property type="project" value="UniProtKB-KW"/>
</dbReference>
<gene>
    <name evidence="10" type="ORF">ENV30_05495</name>
</gene>
<dbReference type="CDD" id="cd08175">
    <property type="entry name" value="G1PDH"/>
    <property type="match status" value="1"/>
</dbReference>
<dbReference type="InterPro" id="IPR016205">
    <property type="entry name" value="Glycerol_DH"/>
</dbReference>
<dbReference type="PANTHER" id="PTHR43616">
    <property type="entry name" value="GLYCEROL DEHYDROGENASE"/>
    <property type="match status" value="1"/>
</dbReference>
<dbReference type="GO" id="GO:0046872">
    <property type="term" value="F:metal ion binding"/>
    <property type="evidence" value="ECO:0007669"/>
    <property type="project" value="UniProtKB-KW"/>
</dbReference>
<proteinExistence type="predicted"/>
<evidence type="ECO:0000256" key="1">
    <source>
        <dbReference type="ARBA" id="ARBA00022490"/>
    </source>
</evidence>
<keyword evidence="2" id="KW-0444">Lipid biosynthesis</keyword>
<dbReference type="PANTHER" id="PTHR43616:SF5">
    <property type="entry name" value="GLYCEROL DEHYDROGENASE 1"/>
    <property type="match status" value="1"/>
</dbReference>
<evidence type="ECO:0000256" key="6">
    <source>
        <dbReference type="ARBA" id="ARBA00023027"/>
    </source>
</evidence>
<dbReference type="GO" id="GO:0016614">
    <property type="term" value="F:oxidoreductase activity, acting on CH-OH group of donors"/>
    <property type="evidence" value="ECO:0007669"/>
    <property type="project" value="InterPro"/>
</dbReference>
<name>A0A7V4DE00_9BACT</name>
<dbReference type="Gene3D" id="1.20.1090.10">
    <property type="entry name" value="Dehydroquinate synthase-like - alpha domain"/>
    <property type="match status" value="1"/>
</dbReference>
<organism evidence="10">
    <name type="scientific">Candidatus Caldatribacterium californiense</name>
    <dbReference type="NCBI Taxonomy" id="1454726"/>
    <lineage>
        <taxon>Bacteria</taxon>
        <taxon>Pseudomonadati</taxon>
        <taxon>Atribacterota</taxon>
        <taxon>Atribacteria</taxon>
        <taxon>Atribacterales</taxon>
        <taxon>Candidatus Caldatribacteriaceae</taxon>
        <taxon>Candidatus Caldatribacterium</taxon>
    </lineage>
</organism>
<dbReference type="Pfam" id="PF13685">
    <property type="entry name" value="Fe-ADH_2"/>
    <property type="match status" value="1"/>
</dbReference>
<comment type="caution">
    <text evidence="10">The sequence shown here is derived from an EMBL/GenBank/DDBJ whole genome shotgun (WGS) entry which is preliminary data.</text>
</comment>
<reference evidence="10" key="1">
    <citation type="journal article" date="2020" name="mSystems">
        <title>Genome- and Community-Level Interaction Insights into Carbon Utilization and Element Cycling Functions of Hydrothermarchaeota in Hydrothermal Sediment.</title>
        <authorList>
            <person name="Zhou Z."/>
            <person name="Liu Y."/>
            <person name="Xu W."/>
            <person name="Pan J."/>
            <person name="Luo Z.H."/>
            <person name="Li M."/>
        </authorList>
    </citation>
    <scope>NUCLEOTIDE SEQUENCE [LARGE SCALE GENOMIC DNA]</scope>
    <source>
        <strain evidence="10">SpSt-747</strain>
    </source>
</reference>
<evidence type="ECO:0000256" key="7">
    <source>
        <dbReference type="ARBA" id="ARBA00023098"/>
    </source>
</evidence>
<evidence type="ECO:0000313" key="10">
    <source>
        <dbReference type="EMBL" id="HGI30746.1"/>
    </source>
</evidence>
<evidence type="ECO:0000256" key="2">
    <source>
        <dbReference type="ARBA" id="ARBA00022516"/>
    </source>
</evidence>
<accession>A0A7V4DE00</accession>
<keyword evidence="3" id="KW-0479">Metal-binding</keyword>
<evidence type="ECO:0000256" key="5">
    <source>
        <dbReference type="ARBA" id="ARBA00023002"/>
    </source>
</evidence>
<sequence>MGKDPFTLLGTAFPCSCGKTHRIRTKRILVGKGVLAHMPGVLRELGFCGKALVLFDDATYEAAGKSVCDLLSRNGFAVIPGLLKKQERFPFLEPDEEARSQVGEFLFHRPDFLVAVGSGVINDLTKFIAHRVGLPYVAVATAPSMDGYVSPGAPMLVGGYKVTYDATPPVALFADTEVLCCAPLSLIQAGFADLVGKITANADWTIRRVLFGEDFCDALWEHTVSFLEALSAHAEGVQQRDEQAITVLTQALIQSGLSMEMIGDSRPASGGEHLIAHHLEMMALHRGMHPSFHGLRVGAATCIVWNLFQRFLAEELPQRGRLKATVDQETLKVHFGPLFPFIEKPAQKKLNILWPEINFSTLKRAVEEKIALLNPLHLLERAGIPTSFETLGFPPVMVREACLFARFLRDRVTLLDLLDHLGALQEFLDTTLSE</sequence>
<keyword evidence="8" id="KW-0594">Phospholipid biosynthesis</keyword>
<protein>
    <submittedName>
        <fullName evidence="10">sn-glycerol-1-phosphate dehydrogenase</fullName>
    </submittedName>
</protein>
<evidence type="ECO:0000256" key="3">
    <source>
        <dbReference type="ARBA" id="ARBA00022723"/>
    </source>
</evidence>
<dbReference type="SUPFAM" id="SSF56796">
    <property type="entry name" value="Dehydroquinate synthase-like"/>
    <property type="match status" value="1"/>
</dbReference>
<keyword evidence="9" id="KW-1208">Phospholipid metabolism</keyword>
<dbReference type="AlphaFoldDB" id="A0A7V4DE00"/>
<dbReference type="Gene3D" id="3.40.50.1970">
    <property type="match status" value="1"/>
</dbReference>
<keyword evidence="7" id="KW-0443">Lipid metabolism</keyword>
<evidence type="ECO:0000256" key="8">
    <source>
        <dbReference type="ARBA" id="ARBA00023209"/>
    </source>
</evidence>
<keyword evidence="1" id="KW-0963">Cytoplasm</keyword>
<keyword evidence="5" id="KW-0560">Oxidoreductase</keyword>